<dbReference type="Gene3D" id="3.30.160.60">
    <property type="entry name" value="Classic Zinc Finger"/>
    <property type="match status" value="1"/>
</dbReference>
<evidence type="ECO:0000256" key="1">
    <source>
        <dbReference type="ARBA" id="ARBA00004123"/>
    </source>
</evidence>
<proteinExistence type="predicted"/>
<dbReference type="PANTHER" id="PTHR23226:SF416">
    <property type="entry name" value="FI01424P"/>
    <property type="match status" value="1"/>
</dbReference>
<evidence type="ECO:0000259" key="8">
    <source>
        <dbReference type="PROSITE" id="PS50157"/>
    </source>
</evidence>
<evidence type="ECO:0000256" key="7">
    <source>
        <dbReference type="PROSITE-ProRule" id="PRU00042"/>
    </source>
</evidence>
<keyword evidence="2" id="KW-0479">Metal-binding</keyword>
<comment type="subcellular location">
    <subcellularLocation>
        <location evidence="1">Nucleus</location>
    </subcellularLocation>
</comment>
<dbReference type="EMBL" id="VZRL01003391">
    <property type="protein sequence ID" value="NWV23226.1"/>
    <property type="molecule type" value="Genomic_DNA"/>
</dbReference>
<organism evidence="9 10">
    <name type="scientific">Origma solitaria</name>
    <dbReference type="NCBI Taxonomy" id="720586"/>
    <lineage>
        <taxon>Eukaryota</taxon>
        <taxon>Metazoa</taxon>
        <taxon>Chordata</taxon>
        <taxon>Craniata</taxon>
        <taxon>Vertebrata</taxon>
        <taxon>Euteleostomi</taxon>
        <taxon>Archelosauria</taxon>
        <taxon>Archosauria</taxon>
        <taxon>Dinosauria</taxon>
        <taxon>Saurischia</taxon>
        <taxon>Theropoda</taxon>
        <taxon>Coelurosauria</taxon>
        <taxon>Aves</taxon>
        <taxon>Neognathae</taxon>
        <taxon>Neoaves</taxon>
        <taxon>Telluraves</taxon>
        <taxon>Australaves</taxon>
        <taxon>Passeriformes</taxon>
        <taxon>Meliphagoidea</taxon>
        <taxon>Acanthizidae</taxon>
        <taxon>Origma</taxon>
    </lineage>
</organism>
<dbReference type="GO" id="GO:0005634">
    <property type="term" value="C:nucleus"/>
    <property type="evidence" value="ECO:0007669"/>
    <property type="project" value="UniProtKB-SubCell"/>
</dbReference>
<sequence length="54" mass="6212">CQESSCSFSWSSGLAVDEPSHARKKPFKCLERGKSFSWSSSLIHHQMIHTEEWT</sequence>
<keyword evidence="10" id="KW-1185">Reference proteome</keyword>
<gene>
    <name evidence="9" type="primary">Znf91</name>
    <name evidence="9" type="ORF">ORISOL_R05265</name>
</gene>
<dbReference type="GO" id="GO:0000978">
    <property type="term" value="F:RNA polymerase II cis-regulatory region sequence-specific DNA binding"/>
    <property type="evidence" value="ECO:0007669"/>
    <property type="project" value="TreeGrafter"/>
</dbReference>
<dbReference type="InterPro" id="IPR036236">
    <property type="entry name" value="Znf_C2H2_sf"/>
</dbReference>
<evidence type="ECO:0000256" key="4">
    <source>
        <dbReference type="ARBA" id="ARBA00022771"/>
    </source>
</evidence>
<keyword evidence="3" id="KW-0677">Repeat</keyword>
<keyword evidence="6" id="KW-0539">Nucleus</keyword>
<dbReference type="GO" id="GO:0000981">
    <property type="term" value="F:DNA-binding transcription factor activity, RNA polymerase II-specific"/>
    <property type="evidence" value="ECO:0007669"/>
    <property type="project" value="TreeGrafter"/>
</dbReference>
<dbReference type="GO" id="GO:0008270">
    <property type="term" value="F:zinc ion binding"/>
    <property type="evidence" value="ECO:0007669"/>
    <property type="project" value="UniProtKB-KW"/>
</dbReference>
<evidence type="ECO:0000256" key="6">
    <source>
        <dbReference type="ARBA" id="ARBA00023242"/>
    </source>
</evidence>
<dbReference type="InterPro" id="IPR013087">
    <property type="entry name" value="Znf_C2H2_type"/>
</dbReference>
<dbReference type="PANTHER" id="PTHR23226">
    <property type="entry name" value="ZINC FINGER AND SCAN DOMAIN-CONTAINING"/>
    <property type="match status" value="1"/>
</dbReference>
<reference evidence="9 10" key="1">
    <citation type="submission" date="2019-09" db="EMBL/GenBank/DDBJ databases">
        <title>Bird 10,000 Genomes (B10K) Project - Family phase.</title>
        <authorList>
            <person name="Zhang G."/>
        </authorList>
    </citation>
    <scope>NUCLEOTIDE SEQUENCE [LARGE SCALE GENOMIC DNA]</scope>
    <source>
        <strain evidence="9">B10K-DU-029-52</strain>
    </source>
</reference>
<dbReference type="PROSITE" id="PS50157">
    <property type="entry name" value="ZINC_FINGER_C2H2_2"/>
    <property type="match status" value="1"/>
</dbReference>
<accession>A0A7K6D8B7</accession>
<protein>
    <submittedName>
        <fullName evidence="9">ZNF91 protein</fullName>
    </submittedName>
</protein>
<evidence type="ECO:0000313" key="9">
    <source>
        <dbReference type="EMBL" id="NWV23226.1"/>
    </source>
</evidence>
<keyword evidence="5" id="KW-0862">Zinc</keyword>
<comment type="caution">
    <text evidence="9">The sequence shown here is derived from an EMBL/GenBank/DDBJ whole genome shotgun (WGS) entry which is preliminary data.</text>
</comment>
<feature type="non-terminal residue" evidence="9">
    <location>
        <position position="54"/>
    </location>
</feature>
<evidence type="ECO:0000256" key="2">
    <source>
        <dbReference type="ARBA" id="ARBA00022723"/>
    </source>
</evidence>
<dbReference type="SUPFAM" id="SSF57667">
    <property type="entry name" value="beta-beta-alpha zinc fingers"/>
    <property type="match status" value="1"/>
</dbReference>
<feature type="domain" description="C2H2-type" evidence="8">
    <location>
        <begin position="27"/>
        <end position="54"/>
    </location>
</feature>
<keyword evidence="4 7" id="KW-0863">Zinc-finger</keyword>
<name>A0A7K6D8B7_9PASS</name>
<dbReference type="Proteomes" id="UP000571324">
    <property type="component" value="Unassembled WGS sequence"/>
</dbReference>
<dbReference type="OrthoDB" id="8922241at2759"/>
<dbReference type="AlphaFoldDB" id="A0A7K6D8B7"/>
<evidence type="ECO:0000256" key="3">
    <source>
        <dbReference type="ARBA" id="ARBA00022737"/>
    </source>
</evidence>
<dbReference type="FunFam" id="3.30.160.60:FF:002090">
    <property type="entry name" value="Zinc finger protein 473"/>
    <property type="match status" value="1"/>
</dbReference>
<feature type="non-terminal residue" evidence="9">
    <location>
        <position position="1"/>
    </location>
</feature>
<evidence type="ECO:0000256" key="5">
    <source>
        <dbReference type="ARBA" id="ARBA00022833"/>
    </source>
</evidence>
<evidence type="ECO:0000313" key="10">
    <source>
        <dbReference type="Proteomes" id="UP000571324"/>
    </source>
</evidence>